<gene>
    <name evidence="2" type="ORF">AWH51_13885</name>
</gene>
<dbReference type="AlphaFoldDB" id="A0A154UYY4"/>
<dbReference type="RefSeq" id="WP_063072325.1">
    <property type="nucleotide sequence ID" value="NZ_LQXA01000046.1"/>
</dbReference>
<evidence type="ECO:0000313" key="3">
    <source>
        <dbReference type="Proteomes" id="UP000076218"/>
    </source>
</evidence>
<reference evidence="2 3" key="1">
    <citation type="submission" date="2016-01" db="EMBL/GenBank/DDBJ databases">
        <title>Draft genome sequence of Clavibacter michiganensis subsp. tessellarius DOAB 609.</title>
        <authorList>
            <person name="Tambong J.T."/>
        </authorList>
    </citation>
    <scope>NUCLEOTIDE SEQUENCE [LARGE SCALE GENOMIC DNA]</scope>
    <source>
        <strain evidence="2 3">DOAB 609</strain>
    </source>
</reference>
<dbReference type="EMBL" id="LQXA01000046">
    <property type="protein sequence ID" value="KZC94296.1"/>
    <property type="molecule type" value="Genomic_DNA"/>
</dbReference>
<dbReference type="STRING" id="31965.AWH51_13885"/>
<accession>A0A154UYY4</accession>
<protein>
    <recommendedName>
        <fullName evidence="4">ABC transporter ATP-binding protein</fullName>
    </recommendedName>
</protein>
<name>A0A154UYY4_9MICO</name>
<evidence type="ECO:0008006" key="4">
    <source>
        <dbReference type="Google" id="ProtNLM"/>
    </source>
</evidence>
<proteinExistence type="predicted"/>
<organism evidence="2 3">
    <name type="scientific">Clavibacter tessellarius</name>
    <dbReference type="NCBI Taxonomy" id="31965"/>
    <lineage>
        <taxon>Bacteria</taxon>
        <taxon>Bacillati</taxon>
        <taxon>Actinomycetota</taxon>
        <taxon>Actinomycetes</taxon>
        <taxon>Micrococcales</taxon>
        <taxon>Microbacteriaceae</taxon>
        <taxon>Clavibacter</taxon>
    </lineage>
</organism>
<comment type="caution">
    <text evidence="2">The sequence shown here is derived from an EMBL/GenBank/DDBJ whole genome shotgun (WGS) entry which is preliminary data.</text>
</comment>
<dbReference type="Proteomes" id="UP000076218">
    <property type="component" value="Unassembled WGS sequence"/>
</dbReference>
<feature type="compositionally biased region" description="Low complexity" evidence="1">
    <location>
        <begin position="212"/>
        <end position="221"/>
    </location>
</feature>
<dbReference type="OrthoDB" id="3775353at2"/>
<sequence>MIVTLTDARVGDGPAPALPAISLCYGGPEPVVAVAETELRPTVLSLVASGRMRIDGGALALDGDGTAGTDADADADAKDVAARIAERVALVDTPRINEPADDVSLRAVVAEELALAGHRSGRHEVGVILDDQGLADLARAPFSAVPAVARIRLLTTLAASRAGVEAVVVTSPERHGGAVGEWMRVLRDLARSGTGVLVVTSEAAAEAIAALPADDASAAPATPEPTPSIDGTQTR</sequence>
<evidence type="ECO:0000256" key="1">
    <source>
        <dbReference type="SAM" id="MobiDB-lite"/>
    </source>
</evidence>
<evidence type="ECO:0000313" key="2">
    <source>
        <dbReference type="EMBL" id="KZC94296.1"/>
    </source>
</evidence>
<feature type="region of interest" description="Disordered" evidence="1">
    <location>
        <begin position="212"/>
        <end position="235"/>
    </location>
</feature>